<sequence>MKLLALGEMLGRLPAVIVVMATLVMGPGPVEGLVLSKCELKAQLEAVLADTEDEGVMEERFQSQDVLAKIICKVEHTTQFNTSQVTVLLPPELPSPFPFPFPFPGDRPGRPGPPGRPMWPGWPSRPADSSSEEISGFGSGSGSESESESESNESAYKPVRPWHPFGRPGGRPRPGPRPGPGSRPRPQHRPQPAPRRPKRASGRFVGVFPGRPLGRPQDQGAMESEEREVEREVEKDASSWMLYGLFQLADRVVCESEGTPSLNICQMPCSDLIDDDITDDTACLRELRNIHEKMKSDPEQRLLALAMRAKMMAMMYARQCFTVVASDYFAEC</sequence>
<keyword evidence="2" id="KW-0081">Bacteriolytic enzyme</keyword>
<evidence type="ECO:0000256" key="5">
    <source>
        <dbReference type="SAM" id="SignalP"/>
    </source>
</evidence>
<evidence type="ECO:0000256" key="2">
    <source>
        <dbReference type="ARBA" id="ARBA00022638"/>
    </source>
</evidence>
<dbReference type="GO" id="GO:0003796">
    <property type="term" value="F:lysozyme activity"/>
    <property type="evidence" value="ECO:0007669"/>
    <property type="project" value="UniProtKB-EC"/>
</dbReference>
<dbReference type="PANTHER" id="PTHR11407">
    <property type="entry name" value="LYSOZYME C"/>
    <property type="match status" value="1"/>
</dbReference>
<gene>
    <name evidence="7" type="ORF">ACEWY4_017630</name>
</gene>
<dbReference type="AlphaFoldDB" id="A0ABD1JKA6"/>
<dbReference type="InterPro" id="IPR001916">
    <property type="entry name" value="Glyco_hydro_22"/>
</dbReference>
<keyword evidence="3" id="KW-1015">Disulfide bond</keyword>
<dbReference type="PROSITE" id="PS00128">
    <property type="entry name" value="GLYCOSYL_HYDROL_F22_1"/>
    <property type="match status" value="1"/>
</dbReference>
<dbReference type="EC" id="3.2.1.17" evidence="1"/>
<feature type="signal peptide" evidence="5">
    <location>
        <begin position="1"/>
        <end position="32"/>
    </location>
</feature>
<feature type="domain" description="Glycosyl hydrolases family 22 (GH22)" evidence="6">
    <location>
        <begin position="265"/>
        <end position="283"/>
    </location>
</feature>
<dbReference type="Proteomes" id="UP001591681">
    <property type="component" value="Unassembled WGS sequence"/>
</dbReference>
<dbReference type="InterPro" id="IPR023346">
    <property type="entry name" value="Lysozyme-like_dom_sf"/>
</dbReference>
<reference evidence="7 8" key="1">
    <citation type="submission" date="2024-09" db="EMBL/GenBank/DDBJ databases">
        <title>A chromosome-level genome assembly of Gray's grenadier anchovy, Coilia grayii.</title>
        <authorList>
            <person name="Fu Z."/>
        </authorList>
    </citation>
    <scope>NUCLEOTIDE SEQUENCE [LARGE SCALE GENOMIC DNA]</scope>
    <source>
        <strain evidence="7">G4</strain>
        <tissue evidence="7">Muscle</tissue>
    </source>
</reference>
<feature type="compositionally biased region" description="Pro residues" evidence="4">
    <location>
        <begin position="99"/>
        <end position="117"/>
    </location>
</feature>
<dbReference type="Gene3D" id="1.10.530.10">
    <property type="match status" value="1"/>
</dbReference>
<keyword evidence="2" id="KW-0929">Antimicrobial</keyword>
<dbReference type="GO" id="GO:0042742">
    <property type="term" value="P:defense response to bacterium"/>
    <property type="evidence" value="ECO:0007669"/>
    <property type="project" value="UniProtKB-KW"/>
</dbReference>
<keyword evidence="5" id="KW-0732">Signal</keyword>
<dbReference type="EMBL" id="JBHFQA010000015">
    <property type="protein sequence ID" value="KAL2086571.1"/>
    <property type="molecule type" value="Genomic_DNA"/>
</dbReference>
<feature type="chain" id="PRO_5044747832" description="lysozyme" evidence="5">
    <location>
        <begin position="33"/>
        <end position="332"/>
    </location>
</feature>
<dbReference type="PROSITE" id="PS51348">
    <property type="entry name" value="GLYCOSYL_HYDROL_F22_2"/>
    <property type="match status" value="1"/>
</dbReference>
<dbReference type="InterPro" id="IPR019799">
    <property type="entry name" value="Glyco_hydro_22_CS"/>
</dbReference>
<evidence type="ECO:0000259" key="6">
    <source>
        <dbReference type="PROSITE" id="PS00128"/>
    </source>
</evidence>
<protein>
    <recommendedName>
        <fullName evidence="1">lysozyme</fullName>
        <ecNumber evidence="1">3.2.1.17</ecNumber>
    </recommendedName>
</protein>
<feature type="compositionally biased region" description="Pro residues" evidence="4">
    <location>
        <begin position="171"/>
        <end position="194"/>
    </location>
</feature>
<name>A0ABD1JKA6_9TELE</name>
<evidence type="ECO:0000313" key="7">
    <source>
        <dbReference type="EMBL" id="KAL2086571.1"/>
    </source>
</evidence>
<accession>A0ABD1JKA6</accession>
<proteinExistence type="predicted"/>
<evidence type="ECO:0000256" key="4">
    <source>
        <dbReference type="SAM" id="MobiDB-lite"/>
    </source>
</evidence>
<dbReference type="Pfam" id="PF00062">
    <property type="entry name" value="Lys"/>
    <property type="match status" value="1"/>
</dbReference>
<dbReference type="SUPFAM" id="SSF53955">
    <property type="entry name" value="Lysozyme-like"/>
    <property type="match status" value="1"/>
</dbReference>
<evidence type="ECO:0000313" key="8">
    <source>
        <dbReference type="Proteomes" id="UP001591681"/>
    </source>
</evidence>
<keyword evidence="8" id="KW-1185">Reference proteome</keyword>
<dbReference type="GO" id="GO:0031640">
    <property type="term" value="P:killing of cells of another organism"/>
    <property type="evidence" value="ECO:0007669"/>
    <property type="project" value="UniProtKB-KW"/>
</dbReference>
<organism evidence="7 8">
    <name type="scientific">Coilia grayii</name>
    <name type="common">Gray's grenadier anchovy</name>
    <dbReference type="NCBI Taxonomy" id="363190"/>
    <lineage>
        <taxon>Eukaryota</taxon>
        <taxon>Metazoa</taxon>
        <taxon>Chordata</taxon>
        <taxon>Craniata</taxon>
        <taxon>Vertebrata</taxon>
        <taxon>Euteleostomi</taxon>
        <taxon>Actinopterygii</taxon>
        <taxon>Neopterygii</taxon>
        <taxon>Teleostei</taxon>
        <taxon>Clupei</taxon>
        <taxon>Clupeiformes</taxon>
        <taxon>Clupeoidei</taxon>
        <taxon>Engraulidae</taxon>
        <taxon>Coilinae</taxon>
        <taxon>Coilia</taxon>
    </lineage>
</organism>
<evidence type="ECO:0000256" key="1">
    <source>
        <dbReference type="ARBA" id="ARBA00012732"/>
    </source>
</evidence>
<dbReference type="PANTHER" id="PTHR11407:SF63">
    <property type="entry name" value="LYSOZYME C"/>
    <property type="match status" value="1"/>
</dbReference>
<feature type="region of interest" description="Disordered" evidence="4">
    <location>
        <begin position="99"/>
        <end position="226"/>
    </location>
</feature>
<evidence type="ECO:0000256" key="3">
    <source>
        <dbReference type="ARBA" id="ARBA00023157"/>
    </source>
</evidence>
<comment type="caution">
    <text evidence="7">The sequence shown here is derived from an EMBL/GenBank/DDBJ whole genome shotgun (WGS) entry which is preliminary data.</text>
</comment>